<keyword evidence="3" id="KW-1185">Reference proteome</keyword>
<comment type="caution">
    <text evidence="2">The sequence shown here is derived from an EMBL/GenBank/DDBJ whole genome shotgun (WGS) entry which is preliminary data.</text>
</comment>
<sequence>MKKRHQEGDLDSTLPPSLFSHMLGFEKMETTRGNLHRVPDVPRRWLMPTPKISLKDFRILLNRRSRALSRLHSSSTTSSIPNPNPNVKQEEDVKENDSLPPQLDPPNITITRHPKEEETLKEEEVQETLKEGEVNDRKESEGGDGSDASPDEKSPPEVPQTATNPVDAIANSQGEKSPERLEKPNLECQTNNKVDALSDKERRKKEVEDKLQILNAKKHSLVQVLKQILNAEEELKRRNSTQGIGIRPCIPLQVDATNDSGSMTRLATPRAGSEGNLGGDMEGGEADDVSNHNMHSRHLLRMSSTSPSSDSPHRRPAFSVVPHTSRVNLAVVAGSPSRFAPTGHQGHPANLPTVSVSGTSYIASSPSPSPAASAASRLPALNLFSRTHPVSKLFLPELIVESLIDLTSMLDLTSVEDTVVRLGEESTRLMTRRSDMCLMGKLLTRRPFNDDAMKSTMLSVCSIGQSTTLSRRKLRVRVLSFPADPINTSIQLSLFCESKGARAQRSSSKHGAPVAVEIDWDWGRKGNVGKILLPVIDGRTVKDEGGTGLDNSRAGLGLSGVKPNLVESLKMAQLFGPTPNAFMEDGDSPLGRSVLPKTKWKRAVCQQMGPPIN</sequence>
<name>A0A4S4D2N2_CAMSN</name>
<evidence type="ECO:0000313" key="3">
    <source>
        <dbReference type="Proteomes" id="UP000306102"/>
    </source>
</evidence>
<dbReference type="PANTHER" id="PTHR36764:SF1">
    <property type="entry name" value="TRNA (ILE)-LYSIDINE SYNTHASE"/>
    <property type="match status" value="1"/>
</dbReference>
<gene>
    <name evidence="2" type="ORF">TEA_025155</name>
</gene>
<feature type="compositionally biased region" description="Basic and acidic residues" evidence="1">
    <location>
        <begin position="88"/>
        <end position="97"/>
    </location>
</feature>
<dbReference type="AlphaFoldDB" id="A0A4S4D2N2"/>
<organism evidence="2 3">
    <name type="scientific">Camellia sinensis var. sinensis</name>
    <name type="common">China tea</name>
    <dbReference type="NCBI Taxonomy" id="542762"/>
    <lineage>
        <taxon>Eukaryota</taxon>
        <taxon>Viridiplantae</taxon>
        <taxon>Streptophyta</taxon>
        <taxon>Embryophyta</taxon>
        <taxon>Tracheophyta</taxon>
        <taxon>Spermatophyta</taxon>
        <taxon>Magnoliopsida</taxon>
        <taxon>eudicotyledons</taxon>
        <taxon>Gunneridae</taxon>
        <taxon>Pentapetalae</taxon>
        <taxon>asterids</taxon>
        <taxon>Ericales</taxon>
        <taxon>Theaceae</taxon>
        <taxon>Camellia</taxon>
    </lineage>
</organism>
<evidence type="ECO:0000313" key="2">
    <source>
        <dbReference type="EMBL" id="THF96524.1"/>
    </source>
</evidence>
<feature type="compositionally biased region" description="Basic and acidic residues" evidence="1">
    <location>
        <begin position="127"/>
        <end position="141"/>
    </location>
</feature>
<dbReference type="PANTHER" id="PTHR36764">
    <property type="entry name" value="TRNA (ILE)-LYSIDINE SYNTHASE"/>
    <property type="match status" value="1"/>
</dbReference>
<feature type="compositionally biased region" description="Polar residues" evidence="1">
    <location>
        <begin position="160"/>
        <end position="175"/>
    </location>
</feature>
<proteinExistence type="predicted"/>
<dbReference type="GO" id="GO:0009507">
    <property type="term" value="C:chloroplast"/>
    <property type="evidence" value="ECO:0007669"/>
    <property type="project" value="TreeGrafter"/>
</dbReference>
<feature type="compositionally biased region" description="Low complexity" evidence="1">
    <location>
        <begin position="70"/>
        <end position="79"/>
    </location>
</feature>
<feature type="compositionally biased region" description="Basic and acidic residues" evidence="1">
    <location>
        <begin position="176"/>
        <end position="185"/>
    </location>
</feature>
<reference evidence="2 3" key="1">
    <citation type="journal article" date="2018" name="Proc. Natl. Acad. Sci. U.S.A.">
        <title>Draft genome sequence of Camellia sinensis var. sinensis provides insights into the evolution of the tea genome and tea quality.</title>
        <authorList>
            <person name="Wei C."/>
            <person name="Yang H."/>
            <person name="Wang S."/>
            <person name="Zhao J."/>
            <person name="Liu C."/>
            <person name="Gao L."/>
            <person name="Xia E."/>
            <person name="Lu Y."/>
            <person name="Tai Y."/>
            <person name="She G."/>
            <person name="Sun J."/>
            <person name="Cao H."/>
            <person name="Tong W."/>
            <person name="Gao Q."/>
            <person name="Li Y."/>
            <person name="Deng W."/>
            <person name="Jiang X."/>
            <person name="Wang W."/>
            <person name="Chen Q."/>
            <person name="Zhang S."/>
            <person name="Li H."/>
            <person name="Wu J."/>
            <person name="Wang P."/>
            <person name="Li P."/>
            <person name="Shi C."/>
            <person name="Zheng F."/>
            <person name="Jian J."/>
            <person name="Huang B."/>
            <person name="Shan D."/>
            <person name="Shi M."/>
            <person name="Fang C."/>
            <person name="Yue Y."/>
            <person name="Li F."/>
            <person name="Li D."/>
            <person name="Wei S."/>
            <person name="Han B."/>
            <person name="Jiang C."/>
            <person name="Yin Y."/>
            <person name="Xia T."/>
            <person name="Zhang Z."/>
            <person name="Bennetzen J.L."/>
            <person name="Zhao S."/>
            <person name="Wan X."/>
        </authorList>
    </citation>
    <scope>NUCLEOTIDE SEQUENCE [LARGE SCALE GENOMIC DNA]</scope>
    <source>
        <strain evidence="3">cv. Shuchazao</strain>
        <tissue evidence="2">Leaf</tissue>
    </source>
</reference>
<feature type="region of interest" description="Disordered" evidence="1">
    <location>
        <begin position="69"/>
        <end position="203"/>
    </location>
</feature>
<dbReference type="STRING" id="542762.A0A4S4D2N2"/>
<dbReference type="Proteomes" id="UP000306102">
    <property type="component" value="Unassembled WGS sequence"/>
</dbReference>
<accession>A0A4S4D2N2</accession>
<protein>
    <submittedName>
        <fullName evidence="2">Uncharacterized protein</fullName>
    </submittedName>
</protein>
<evidence type="ECO:0000256" key="1">
    <source>
        <dbReference type="SAM" id="MobiDB-lite"/>
    </source>
</evidence>
<dbReference type="EMBL" id="SDRB02012855">
    <property type="protein sequence ID" value="THF96524.1"/>
    <property type="molecule type" value="Genomic_DNA"/>
</dbReference>